<evidence type="ECO:0000256" key="7">
    <source>
        <dbReference type="ARBA" id="ARBA00023136"/>
    </source>
</evidence>
<dbReference type="AlphaFoldDB" id="A0A410JQA7"/>
<feature type="transmembrane region" description="Helical" evidence="8">
    <location>
        <begin position="73"/>
        <end position="94"/>
    </location>
</feature>
<feature type="transmembrane region" description="Helical" evidence="8">
    <location>
        <begin position="265"/>
        <end position="284"/>
    </location>
</feature>
<evidence type="ECO:0000256" key="4">
    <source>
        <dbReference type="ARBA" id="ARBA00022679"/>
    </source>
</evidence>
<dbReference type="GO" id="GO:0005886">
    <property type="term" value="C:plasma membrane"/>
    <property type="evidence" value="ECO:0007669"/>
    <property type="project" value="UniProtKB-SubCell"/>
</dbReference>
<reference evidence="10 11" key="1">
    <citation type="submission" date="2019-01" db="EMBL/GenBank/DDBJ databases">
        <title>Whole Genome of Ornithobacterium rhinotracheale FARPER-174b.</title>
        <authorList>
            <person name="Tataje-Lavanda L.A."/>
            <person name="Montalvan A."/>
            <person name="Montesinos R."/>
            <person name="Zimic M."/>
            <person name="Fernandez-Sanchez M."/>
            <person name="Fernandez-Diaz M."/>
        </authorList>
    </citation>
    <scope>NUCLEOTIDE SEQUENCE [LARGE SCALE GENOMIC DNA]</scope>
    <source>
        <strain evidence="10 11">FARPER-174b</strain>
    </source>
</reference>
<keyword evidence="6 8" id="KW-1133">Transmembrane helix</keyword>
<keyword evidence="3" id="KW-0328">Glycosyltransferase</keyword>
<dbReference type="PANTHER" id="PTHR33908:SF11">
    <property type="entry name" value="MEMBRANE PROTEIN"/>
    <property type="match status" value="1"/>
</dbReference>
<dbReference type="Proteomes" id="UP000287701">
    <property type="component" value="Chromosome"/>
</dbReference>
<feature type="transmembrane region" description="Helical" evidence="8">
    <location>
        <begin position="151"/>
        <end position="177"/>
    </location>
</feature>
<evidence type="ECO:0000313" key="11">
    <source>
        <dbReference type="Proteomes" id="UP000287701"/>
    </source>
</evidence>
<dbReference type="GO" id="GO:0009103">
    <property type="term" value="P:lipopolysaccharide biosynthetic process"/>
    <property type="evidence" value="ECO:0007669"/>
    <property type="project" value="UniProtKB-ARBA"/>
</dbReference>
<feature type="domain" description="Glycosyltransferase RgtA/B/C/D-like" evidence="9">
    <location>
        <begin position="53"/>
        <end position="206"/>
    </location>
</feature>
<feature type="transmembrane region" description="Helical" evidence="8">
    <location>
        <begin position="290"/>
        <end position="309"/>
    </location>
</feature>
<dbReference type="OrthoDB" id="9813729at2"/>
<evidence type="ECO:0000256" key="6">
    <source>
        <dbReference type="ARBA" id="ARBA00022989"/>
    </source>
</evidence>
<dbReference type="PANTHER" id="PTHR33908">
    <property type="entry name" value="MANNOSYLTRANSFERASE YKCB-RELATED"/>
    <property type="match status" value="1"/>
</dbReference>
<evidence type="ECO:0000256" key="1">
    <source>
        <dbReference type="ARBA" id="ARBA00004651"/>
    </source>
</evidence>
<dbReference type="RefSeq" id="WP_128500819.1">
    <property type="nucleotide sequence ID" value="NZ_CP035107.1"/>
</dbReference>
<dbReference type="GO" id="GO:0016763">
    <property type="term" value="F:pentosyltransferase activity"/>
    <property type="evidence" value="ECO:0007669"/>
    <property type="project" value="TreeGrafter"/>
</dbReference>
<accession>A0A410JQA7</accession>
<feature type="transmembrane region" description="Helical" evidence="8">
    <location>
        <begin position="106"/>
        <end position="139"/>
    </location>
</feature>
<dbReference type="Pfam" id="PF13231">
    <property type="entry name" value="PMT_2"/>
    <property type="match status" value="1"/>
</dbReference>
<keyword evidence="5 8" id="KW-0812">Transmembrane</keyword>
<evidence type="ECO:0000256" key="5">
    <source>
        <dbReference type="ARBA" id="ARBA00022692"/>
    </source>
</evidence>
<dbReference type="EMBL" id="CP035107">
    <property type="protein sequence ID" value="QAR30322.1"/>
    <property type="molecule type" value="Genomic_DNA"/>
</dbReference>
<feature type="transmembrane region" description="Helical" evidence="8">
    <location>
        <begin position="236"/>
        <end position="253"/>
    </location>
</feature>
<feature type="transmembrane region" description="Helical" evidence="8">
    <location>
        <begin position="189"/>
        <end position="208"/>
    </location>
</feature>
<dbReference type="InterPro" id="IPR038731">
    <property type="entry name" value="RgtA/B/C-like"/>
</dbReference>
<evidence type="ECO:0000259" key="9">
    <source>
        <dbReference type="Pfam" id="PF13231"/>
    </source>
</evidence>
<gene>
    <name evidence="10" type="ORF">EQP59_02580</name>
</gene>
<comment type="subcellular location">
    <subcellularLocation>
        <location evidence="1">Cell membrane</location>
        <topology evidence="1">Multi-pass membrane protein</topology>
    </subcellularLocation>
</comment>
<feature type="transmembrane region" description="Helical" evidence="8">
    <location>
        <begin position="321"/>
        <end position="338"/>
    </location>
</feature>
<evidence type="ECO:0000313" key="10">
    <source>
        <dbReference type="EMBL" id="QAR30322.1"/>
    </source>
</evidence>
<protein>
    <submittedName>
        <fullName evidence="10">Glycosyltransferase family 39 protein</fullName>
    </submittedName>
</protein>
<evidence type="ECO:0000256" key="8">
    <source>
        <dbReference type="SAM" id="Phobius"/>
    </source>
</evidence>
<organism evidence="10 11">
    <name type="scientific">Ornithobacterium rhinotracheale</name>
    <dbReference type="NCBI Taxonomy" id="28251"/>
    <lineage>
        <taxon>Bacteria</taxon>
        <taxon>Pseudomonadati</taxon>
        <taxon>Bacteroidota</taxon>
        <taxon>Flavobacteriia</taxon>
        <taxon>Flavobacteriales</taxon>
        <taxon>Weeksellaceae</taxon>
        <taxon>Ornithobacterium</taxon>
    </lineage>
</organism>
<feature type="transmembrane region" description="Helical" evidence="8">
    <location>
        <begin position="12"/>
        <end position="30"/>
    </location>
</feature>
<keyword evidence="2" id="KW-1003">Cell membrane</keyword>
<dbReference type="InterPro" id="IPR050297">
    <property type="entry name" value="LipidA_mod_glycosyltrf_83"/>
</dbReference>
<proteinExistence type="predicted"/>
<keyword evidence="7 8" id="KW-0472">Membrane</keyword>
<evidence type="ECO:0000256" key="3">
    <source>
        <dbReference type="ARBA" id="ARBA00022676"/>
    </source>
</evidence>
<keyword evidence="4 10" id="KW-0808">Transferase</keyword>
<evidence type="ECO:0000256" key="2">
    <source>
        <dbReference type="ARBA" id="ARBA00022475"/>
    </source>
</evidence>
<name>A0A410JQA7_ORNRH</name>
<sequence length="565" mass="65880">MKEGISQILQRKIYLIAFVYFIINALQSYFTPLIDDEAYYWVWSKDLDWGFFDHPPMIALWIKIGFFFIKNALGVRLISCLMGALGFVIFTSLVDVRTEKQLKLFSIIFFSFVLFQVFGFIATPDSPLLFFGIFYLYVLKKFTERSTWGNAFLLGFSMAALMYSKYHSAFLIIFTLIPFVPKFIKNIKAYAAIVFALLLYIPHLYWQYAHDFQTLEYHFFRRNANLNFYLTDPLEYLLNVLAVGSPFLMYFFLKGVGKVKKNTYEYSMILAFFAVVGFFIFASFRSSVQAQWTLIAYLPMCYLLYQYAVQNPSEQKWIQKLGLLTIFLLFLGRIYVVIPDPIFKTKYHGWKEAMIEAGKKTHGMAAFDAYQEVSLFNFYNYPNKQAAIYRTFEGRPSQYTITDNELNLNHKDITFFNYDKSKSSTPNDSLYINSSRPFSYFPVDIKDFISVKDLKIDILDSEIKDGKLYCKIKISGSVDSEVSPELGFQLRFVAVKKPLSSKVLYQENIAFKPFGKNPTNEIQTIEIPIPENFEPKAENVGYLGFSYKNLDIKNQSNYLYLAREE</sequence>